<name>A0A6A5WYS4_9PLEO</name>
<evidence type="ECO:0000256" key="1">
    <source>
        <dbReference type="ARBA" id="ARBA00004613"/>
    </source>
</evidence>
<proteinExistence type="inferred from homology"/>
<evidence type="ECO:0000259" key="7">
    <source>
        <dbReference type="SMART" id="SM00835"/>
    </source>
</evidence>
<comment type="similarity">
    <text evidence="2">Belongs to the germin family.</text>
</comment>
<feature type="chain" id="PRO_5025368138" description="Cupin type-1 domain-containing protein" evidence="6">
    <location>
        <begin position="21"/>
        <end position="245"/>
    </location>
</feature>
<protein>
    <recommendedName>
        <fullName evidence="7">Cupin type-1 domain-containing protein</fullName>
    </recommendedName>
</protein>
<gene>
    <name evidence="8" type="ORF">P154DRAFT_425284</name>
</gene>
<dbReference type="InterPro" id="IPR001929">
    <property type="entry name" value="Germin"/>
</dbReference>
<dbReference type="OrthoDB" id="1921208at2759"/>
<dbReference type="PANTHER" id="PTHR31238">
    <property type="entry name" value="GERMIN-LIKE PROTEIN SUBFAMILY 3 MEMBER 3"/>
    <property type="match status" value="1"/>
</dbReference>
<evidence type="ECO:0000256" key="3">
    <source>
        <dbReference type="ARBA" id="ARBA00022525"/>
    </source>
</evidence>
<evidence type="ECO:0000313" key="9">
    <source>
        <dbReference type="Proteomes" id="UP000799779"/>
    </source>
</evidence>
<dbReference type="CDD" id="cd02241">
    <property type="entry name" value="cupin_OxOx"/>
    <property type="match status" value="1"/>
</dbReference>
<dbReference type="PRINTS" id="PR00325">
    <property type="entry name" value="GERMIN"/>
</dbReference>
<keyword evidence="6" id="KW-0732">Signal</keyword>
<feature type="signal peptide" evidence="6">
    <location>
        <begin position="1"/>
        <end position="20"/>
    </location>
</feature>
<evidence type="ECO:0000256" key="5">
    <source>
        <dbReference type="ARBA" id="ARBA00023211"/>
    </source>
</evidence>
<comment type="subcellular location">
    <subcellularLocation>
        <location evidence="1">Secreted</location>
    </subcellularLocation>
</comment>
<dbReference type="Pfam" id="PF00190">
    <property type="entry name" value="Cupin_1"/>
    <property type="match status" value="1"/>
</dbReference>
<keyword evidence="4" id="KW-0479">Metal-binding</keyword>
<evidence type="ECO:0000313" key="8">
    <source>
        <dbReference type="EMBL" id="KAF2005321.1"/>
    </source>
</evidence>
<accession>A0A6A5WYS4</accession>
<evidence type="ECO:0000256" key="2">
    <source>
        <dbReference type="ARBA" id="ARBA00007456"/>
    </source>
</evidence>
<dbReference type="GO" id="GO:0030145">
    <property type="term" value="F:manganese ion binding"/>
    <property type="evidence" value="ECO:0007669"/>
    <property type="project" value="InterPro"/>
</dbReference>
<dbReference type="SMART" id="SM00835">
    <property type="entry name" value="Cupin_1"/>
    <property type="match status" value="1"/>
</dbReference>
<keyword evidence="9" id="KW-1185">Reference proteome</keyword>
<dbReference type="SUPFAM" id="SSF51182">
    <property type="entry name" value="RmlC-like cupins"/>
    <property type="match status" value="1"/>
</dbReference>
<sequence length="245" mass="26156">MLITRELFLTSLLTFRSVDALPHSGYLPSLSAALSFWLHPGTPVASTPAAFAPSVSATPAAAHAMFIQQEVINIDASTALSAIGRFRLLLASGGQSVLPTEELSKATVFDFNKAVPLGNGGALKPANMDTFPILTDLRIASTIGFIDPCGMNTPHIHPRSAGFNTVVEGRLEFGYVLENNLMTTSGSGLITGSLDRFQSTVFPMGAIHYGFNPNYERAVFVAGFNSADLGVEEFLMKYSIPIVEI</sequence>
<dbReference type="InterPro" id="IPR014710">
    <property type="entry name" value="RmlC-like_jellyroll"/>
</dbReference>
<feature type="domain" description="Cupin type-1" evidence="7">
    <location>
        <begin position="109"/>
        <end position="244"/>
    </location>
</feature>
<dbReference type="Proteomes" id="UP000799779">
    <property type="component" value="Unassembled WGS sequence"/>
</dbReference>
<keyword evidence="5" id="KW-0464">Manganese</keyword>
<dbReference type="Gene3D" id="2.60.120.10">
    <property type="entry name" value="Jelly Rolls"/>
    <property type="match status" value="1"/>
</dbReference>
<organism evidence="8 9">
    <name type="scientific">Amniculicola lignicola CBS 123094</name>
    <dbReference type="NCBI Taxonomy" id="1392246"/>
    <lineage>
        <taxon>Eukaryota</taxon>
        <taxon>Fungi</taxon>
        <taxon>Dikarya</taxon>
        <taxon>Ascomycota</taxon>
        <taxon>Pezizomycotina</taxon>
        <taxon>Dothideomycetes</taxon>
        <taxon>Pleosporomycetidae</taxon>
        <taxon>Pleosporales</taxon>
        <taxon>Amniculicolaceae</taxon>
        <taxon>Amniculicola</taxon>
    </lineage>
</organism>
<reference evidence="8" key="1">
    <citation type="journal article" date="2020" name="Stud. Mycol.">
        <title>101 Dothideomycetes genomes: a test case for predicting lifestyles and emergence of pathogens.</title>
        <authorList>
            <person name="Haridas S."/>
            <person name="Albert R."/>
            <person name="Binder M."/>
            <person name="Bloem J."/>
            <person name="Labutti K."/>
            <person name="Salamov A."/>
            <person name="Andreopoulos B."/>
            <person name="Baker S."/>
            <person name="Barry K."/>
            <person name="Bills G."/>
            <person name="Bluhm B."/>
            <person name="Cannon C."/>
            <person name="Castanera R."/>
            <person name="Culley D."/>
            <person name="Daum C."/>
            <person name="Ezra D."/>
            <person name="Gonzalez J."/>
            <person name="Henrissat B."/>
            <person name="Kuo A."/>
            <person name="Liang C."/>
            <person name="Lipzen A."/>
            <person name="Lutzoni F."/>
            <person name="Magnuson J."/>
            <person name="Mondo S."/>
            <person name="Nolan M."/>
            <person name="Ohm R."/>
            <person name="Pangilinan J."/>
            <person name="Park H.-J."/>
            <person name="Ramirez L."/>
            <person name="Alfaro M."/>
            <person name="Sun H."/>
            <person name="Tritt A."/>
            <person name="Yoshinaga Y."/>
            <person name="Zwiers L.-H."/>
            <person name="Turgeon B."/>
            <person name="Goodwin S."/>
            <person name="Spatafora J."/>
            <person name="Crous P."/>
            <person name="Grigoriev I."/>
        </authorList>
    </citation>
    <scope>NUCLEOTIDE SEQUENCE</scope>
    <source>
        <strain evidence="8">CBS 123094</strain>
    </source>
</reference>
<keyword evidence="3" id="KW-0964">Secreted</keyword>
<dbReference type="AlphaFoldDB" id="A0A6A5WYS4"/>
<dbReference type="GO" id="GO:0005576">
    <property type="term" value="C:extracellular region"/>
    <property type="evidence" value="ECO:0007669"/>
    <property type="project" value="UniProtKB-SubCell"/>
</dbReference>
<evidence type="ECO:0000256" key="6">
    <source>
        <dbReference type="SAM" id="SignalP"/>
    </source>
</evidence>
<evidence type="ECO:0000256" key="4">
    <source>
        <dbReference type="ARBA" id="ARBA00022723"/>
    </source>
</evidence>
<dbReference type="EMBL" id="ML977564">
    <property type="protein sequence ID" value="KAF2005321.1"/>
    <property type="molecule type" value="Genomic_DNA"/>
</dbReference>
<dbReference type="InterPro" id="IPR006045">
    <property type="entry name" value="Cupin_1"/>
</dbReference>
<dbReference type="InterPro" id="IPR011051">
    <property type="entry name" value="RmlC_Cupin_sf"/>
</dbReference>